<dbReference type="AlphaFoldDB" id="K5XF83"/>
<evidence type="ECO:0000313" key="2">
    <source>
        <dbReference type="EMBL" id="EKM61747.1"/>
    </source>
</evidence>
<feature type="compositionally biased region" description="Basic and acidic residues" evidence="1">
    <location>
        <begin position="202"/>
        <end position="215"/>
    </location>
</feature>
<protein>
    <submittedName>
        <fullName evidence="2">Uncharacterized protein</fullName>
    </submittedName>
</protein>
<gene>
    <name evidence="2" type="ORF">PHACADRAFT_24899</name>
</gene>
<feature type="region of interest" description="Disordered" evidence="1">
    <location>
        <begin position="295"/>
        <end position="339"/>
    </location>
</feature>
<dbReference type="InParanoid" id="K5XF83"/>
<feature type="region of interest" description="Disordered" evidence="1">
    <location>
        <begin position="39"/>
        <end position="184"/>
    </location>
</feature>
<proteinExistence type="predicted"/>
<feature type="compositionally biased region" description="Low complexity" evidence="1">
    <location>
        <begin position="308"/>
        <end position="339"/>
    </location>
</feature>
<dbReference type="EMBL" id="JH930468">
    <property type="protein sequence ID" value="EKM61747.1"/>
    <property type="molecule type" value="Genomic_DNA"/>
</dbReference>
<evidence type="ECO:0000256" key="1">
    <source>
        <dbReference type="SAM" id="MobiDB-lite"/>
    </source>
</evidence>
<dbReference type="GeneID" id="18914523"/>
<feature type="compositionally biased region" description="Basic and acidic residues" evidence="1">
    <location>
        <begin position="162"/>
        <end position="173"/>
    </location>
</feature>
<feature type="compositionally biased region" description="Polar residues" evidence="1">
    <location>
        <begin position="296"/>
        <end position="307"/>
    </location>
</feature>
<reference evidence="2 3" key="1">
    <citation type="journal article" date="2012" name="BMC Genomics">
        <title>Comparative genomics of the white-rot fungi, Phanerochaete carnosa and P. chrysosporium, to elucidate the genetic basis of the distinct wood types they colonize.</title>
        <authorList>
            <person name="Suzuki H."/>
            <person name="MacDonald J."/>
            <person name="Syed K."/>
            <person name="Salamov A."/>
            <person name="Hori C."/>
            <person name="Aerts A."/>
            <person name="Henrissat B."/>
            <person name="Wiebenga A."/>
            <person name="vanKuyk P.A."/>
            <person name="Barry K."/>
            <person name="Lindquist E."/>
            <person name="LaButti K."/>
            <person name="Lapidus A."/>
            <person name="Lucas S."/>
            <person name="Coutinho P."/>
            <person name="Gong Y."/>
            <person name="Samejima M."/>
            <person name="Mahadevan R."/>
            <person name="Abou-Zaid M."/>
            <person name="de Vries R.P."/>
            <person name="Igarashi K."/>
            <person name="Yadav J.S."/>
            <person name="Grigoriev I.V."/>
            <person name="Master E.R."/>
        </authorList>
    </citation>
    <scope>NUCLEOTIDE SEQUENCE [LARGE SCALE GENOMIC DNA]</scope>
    <source>
        <strain evidence="2 3">HHB-10118-sp</strain>
    </source>
</reference>
<feature type="region of interest" description="Disordered" evidence="1">
    <location>
        <begin position="199"/>
        <end position="234"/>
    </location>
</feature>
<keyword evidence="3" id="KW-1185">Reference proteome</keyword>
<dbReference type="KEGG" id="pco:PHACADRAFT_24899"/>
<feature type="compositionally biased region" description="Acidic residues" evidence="1">
    <location>
        <begin position="61"/>
        <end position="161"/>
    </location>
</feature>
<organism evidence="2 3">
    <name type="scientific">Phanerochaete carnosa (strain HHB-10118-sp)</name>
    <name type="common">White-rot fungus</name>
    <name type="synonym">Peniophora carnosa</name>
    <dbReference type="NCBI Taxonomy" id="650164"/>
    <lineage>
        <taxon>Eukaryota</taxon>
        <taxon>Fungi</taxon>
        <taxon>Dikarya</taxon>
        <taxon>Basidiomycota</taxon>
        <taxon>Agaricomycotina</taxon>
        <taxon>Agaricomycetes</taxon>
        <taxon>Polyporales</taxon>
        <taxon>Phanerochaetaceae</taxon>
        <taxon>Phanerochaete</taxon>
    </lineage>
</organism>
<dbReference type="Proteomes" id="UP000008370">
    <property type="component" value="Unassembled WGS sequence"/>
</dbReference>
<accession>K5XF83</accession>
<dbReference type="HOGENOM" id="CLU_554433_0_0_1"/>
<name>K5XF83_PHACS</name>
<sequence length="492" mass="55206">MERNSSKDTSVADTYLFLADYQNIWPVCNILYKYLQNKMSSEKRASRKEAVKESDEYNDRAEEEDIEEDYFDMPEREDEEEQREEEENEEEESEEEEREEEEEEEEEGEEEEGEEEEGEEEEGEEEEDEEEEDEEEEGEEEEGKGEGDEEGENKEGEDEEGENKKGENEKETRPVASANKGKHRLLELDRALAELSDLSEDTPLHHENARKEQAVRGHVQPGRQAAEGHTQPRQHIVPQLATHSSSRRLSSELLSLADSSSVGAKVFCRCHSPLPSWPPSPELPSASNHTWLLANSEGTRPSSTASANCDGPDNNCNNDLGDGVDNSFNDGSGNSSGDNSGEHAVYAMFAERKTAAKHPDKCSVHSCNDLIPTTIAERLQYLLTEKKKKKPKTTPQHEWDCCLESINQEICTQISSDAVRKEERQAGYPSLIDYNSLAIRTLRLKPLLDSLIEKGALAPTASELIGIADSASTGCGPGERLFFTINMLNNKT</sequence>
<evidence type="ECO:0000313" key="3">
    <source>
        <dbReference type="Proteomes" id="UP000008370"/>
    </source>
</evidence>
<dbReference type="RefSeq" id="XP_007389609.1">
    <property type="nucleotide sequence ID" value="XM_007389547.1"/>
</dbReference>
<feature type="compositionally biased region" description="Basic and acidic residues" evidence="1">
    <location>
        <begin position="40"/>
        <end position="60"/>
    </location>
</feature>